<keyword evidence="3" id="KW-1185">Reference proteome</keyword>
<dbReference type="Gene3D" id="2.120.10.30">
    <property type="entry name" value="TolB, C-terminal domain"/>
    <property type="match status" value="1"/>
</dbReference>
<accession>A0A1H8GMP0</accession>
<name>A0A1H8GMP0_9BACI</name>
<dbReference type="SUPFAM" id="SSF50952">
    <property type="entry name" value="Soluble quinoprotein glucose dehydrogenase"/>
    <property type="match status" value="1"/>
</dbReference>
<evidence type="ECO:0000259" key="1">
    <source>
        <dbReference type="Pfam" id="PF07995"/>
    </source>
</evidence>
<dbReference type="PANTHER" id="PTHR19328:SF13">
    <property type="entry name" value="HIPL1 PROTEIN"/>
    <property type="match status" value="1"/>
</dbReference>
<sequence length="358" mass="39475">MKKLWTIIPIVGVLLFGCSNNGGQTGEDTVDEQEAAARPIEVEVLANKLEVPWSINKLGDIFYMSERRGSITKVDNGEQTRQKVVLEKPLSLASEAGLLGLVLALDFEETGRAFGYYTYEDSGQYNRIIELKLADDEWRETKVLLDHIPSGNFHHGGRLAIGLDGKLYATAGDASEPELAQDLESLGGKILRLNLDGSVPEDNPFDGSYVYSYGHRNPQGLTWAEDGTMYASEHGPNAHDEINIIEAGRNYGWPKIIGEDSQEGLVTPLFQSGDETWAPSGVAVYDGKLYVATLRGNAVREFNLETKETKEVVSGLGRIRDVRVEGDQLYFISNNTDGRGTPQENDDQLYRLSLSALD</sequence>
<evidence type="ECO:0000313" key="3">
    <source>
        <dbReference type="Proteomes" id="UP000198553"/>
    </source>
</evidence>
<dbReference type="RefSeq" id="WP_090748529.1">
    <property type="nucleotide sequence ID" value="NZ_FOBW01000013.1"/>
</dbReference>
<dbReference type="EMBL" id="FOBW01000013">
    <property type="protein sequence ID" value="SEN45055.1"/>
    <property type="molecule type" value="Genomic_DNA"/>
</dbReference>
<gene>
    <name evidence="2" type="ORF">SAMN05192533_11388</name>
</gene>
<organism evidence="2 3">
    <name type="scientific">Mesobacillus persicus</name>
    <dbReference type="NCBI Taxonomy" id="930146"/>
    <lineage>
        <taxon>Bacteria</taxon>
        <taxon>Bacillati</taxon>
        <taxon>Bacillota</taxon>
        <taxon>Bacilli</taxon>
        <taxon>Bacillales</taxon>
        <taxon>Bacillaceae</taxon>
        <taxon>Mesobacillus</taxon>
    </lineage>
</organism>
<dbReference type="OrthoDB" id="9770043at2"/>
<dbReference type="STRING" id="930146.SAMN05192533_11388"/>
<dbReference type="PROSITE" id="PS51257">
    <property type="entry name" value="PROKAR_LIPOPROTEIN"/>
    <property type="match status" value="1"/>
</dbReference>
<dbReference type="AlphaFoldDB" id="A0A1H8GMP0"/>
<protein>
    <submittedName>
        <fullName evidence="2">Glucose/arabinose dehydrogenase, beta-propeller fold</fullName>
    </submittedName>
</protein>
<dbReference type="InterPro" id="IPR012938">
    <property type="entry name" value="Glc/Sorbosone_DH"/>
</dbReference>
<evidence type="ECO:0000313" key="2">
    <source>
        <dbReference type="EMBL" id="SEN45055.1"/>
    </source>
</evidence>
<dbReference type="PANTHER" id="PTHR19328">
    <property type="entry name" value="HEDGEHOG-INTERACTING PROTEIN"/>
    <property type="match status" value="1"/>
</dbReference>
<dbReference type="Pfam" id="PF07995">
    <property type="entry name" value="GSDH"/>
    <property type="match status" value="1"/>
</dbReference>
<dbReference type="InterPro" id="IPR011041">
    <property type="entry name" value="Quinoprot_gluc/sorb_DH_b-prop"/>
</dbReference>
<feature type="domain" description="Glucose/Sorbosone dehydrogenase" evidence="1">
    <location>
        <begin position="49"/>
        <end position="339"/>
    </location>
</feature>
<reference evidence="3" key="1">
    <citation type="submission" date="2016-10" db="EMBL/GenBank/DDBJ databases">
        <authorList>
            <person name="Varghese N."/>
            <person name="Submissions S."/>
        </authorList>
    </citation>
    <scope>NUCLEOTIDE SEQUENCE [LARGE SCALE GENOMIC DNA]</scope>
    <source>
        <strain evidence="3">B48,IBRC-M 10115,DSM 25386,CECT 8001</strain>
    </source>
</reference>
<dbReference type="Proteomes" id="UP000198553">
    <property type="component" value="Unassembled WGS sequence"/>
</dbReference>
<proteinExistence type="predicted"/>
<dbReference type="InterPro" id="IPR011042">
    <property type="entry name" value="6-blade_b-propeller_TolB-like"/>
</dbReference>